<sequence>MPELPEVETVRRGLAPWLEGATIESVTLNRKDLRFPFPEGLKAALEGQHVSHVGRRAKYLLMTLGNGKTLLSHLGMTGSWRFAEHGIDKPPRYYEPGTEPKHDHMVWALSHPTHGKSHLIYADPRRFGFIDLYDDIEESPYLKGLGPEPLGNEFSARQMAAAFDGKKAPIKAALLDQRVVAGLGNIYVAEALHRAHILPTVEARTLVTKTGKPKKALEELAYGVREVLTAAIEVGGSTIRDFRSTSGEGYFQHNFAVYDREGDPCPTPLCTGVVKRIVQSGRSTFYCPVCQKRH</sequence>
<gene>
    <name evidence="15 18" type="primary">mutM</name>
    <name evidence="15" type="synonym">fpg</name>
    <name evidence="18" type="ORF">JEQ47_13755</name>
</gene>
<dbReference type="EC" id="4.2.99.18" evidence="15"/>
<protein>
    <recommendedName>
        <fullName evidence="15">Formamidopyrimidine-DNA glycosylase</fullName>
        <shortName evidence="15">Fapy-DNA glycosylase</shortName>
        <ecNumber evidence="15">3.2.2.23</ecNumber>
    </recommendedName>
    <alternativeName>
        <fullName evidence="15">DNA-(apurinic or apyrimidinic site) lyase MutM</fullName>
        <shortName evidence="15">AP lyase MutM</shortName>
        <ecNumber evidence="15">4.2.99.18</ecNumber>
    </alternativeName>
</protein>
<dbReference type="EC" id="3.2.2.23" evidence="15"/>
<accession>A0A934IYW6</accession>
<dbReference type="GO" id="GO:0140078">
    <property type="term" value="F:class I DNA-(apurinic or apyrimidinic site) endonuclease activity"/>
    <property type="evidence" value="ECO:0007669"/>
    <property type="project" value="UniProtKB-EC"/>
</dbReference>
<evidence type="ECO:0000256" key="14">
    <source>
        <dbReference type="ARBA" id="ARBA00044632"/>
    </source>
</evidence>
<dbReference type="PANTHER" id="PTHR22993:SF9">
    <property type="entry name" value="FORMAMIDOPYRIMIDINE-DNA GLYCOSYLASE"/>
    <property type="match status" value="1"/>
</dbReference>
<comment type="catalytic activity">
    <reaction evidence="14 15">
        <text>2'-deoxyribonucleotide-(2'-deoxyribose 5'-phosphate)-2'-deoxyribonucleotide-DNA = a 3'-end 2'-deoxyribonucleotide-(2,3-dehydro-2,3-deoxyribose 5'-phosphate)-DNA + a 5'-end 5'-phospho-2'-deoxyribonucleoside-DNA + H(+)</text>
        <dbReference type="Rhea" id="RHEA:66592"/>
        <dbReference type="Rhea" id="RHEA-COMP:13180"/>
        <dbReference type="Rhea" id="RHEA-COMP:16897"/>
        <dbReference type="Rhea" id="RHEA-COMP:17067"/>
        <dbReference type="ChEBI" id="CHEBI:15378"/>
        <dbReference type="ChEBI" id="CHEBI:136412"/>
        <dbReference type="ChEBI" id="CHEBI:157695"/>
        <dbReference type="ChEBI" id="CHEBI:167181"/>
        <dbReference type="EC" id="4.2.99.18"/>
    </reaction>
</comment>
<dbReference type="GO" id="GO:0034039">
    <property type="term" value="F:8-oxo-7,8-dihydroguanine DNA N-glycosylase activity"/>
    <property type="evidence" value="ECO:0007669"/>
    <property type="project" value="TreeGrafter"/>
</dbReference>
<dbReference type="CDD" id="cd08966">
    <property type="entry name" value="EcFpg-like_N"/>
    <property type="match status" value="1"/>
</dbReference>
<keyword evidence="9 15" id="KW-0238">DNA-binding</keyword>
<dbReference type="Proteomes" id="UP000602124">
    <property type="component" value="Unassembled WGS sequence"/>
</dbReference>
<feature type="active site" description="Proton donor; for delta-elimination activity" evidence="15">
    <location>
        <position position="282"/>
    </location>
</feature>
<evidence type="ECO:0000256" key="11">
    <source>
        <dbReference type="ARBA" id="ARBA00023239"/>
    </source>
</evidence>
<dbReference type="GO" id="GO:0008270">
    <property type="term" value="F:zinc ion binding"/>
    <property type="evidence" value="ECO:0007669"/>
    <property type="project" value="UniProtKB-UniRule"/>
</dbReference>
<dbReference type="InterPro" id="IPR010979">
    <property type="entry name" value="Ribosomal_uS13-like_H2TH"/>
</dbReference>
<evidence type="ECO:0000259" key="16">
    <source>
        <dbReference type="PROSITE" id="PS51066"/>
    </source>
</evidence>
<feature type="binding site" evidence="15">
    <location>
        <position position="102"/>
    </location>
    <ligand>
        <name>DNA</name>
        <dbReference type="ChEBI" id="CHEBI:16991"/>
    </ligand>
</feature>
<evidence type="ECO:0000256" key="8">
    <source>
        <dbReference type="ARBA" id="ARBA00022833"/>
    </source>
</evidence>
<keyword evidence="12 15" id="KW-0511">Multifunctional enzyme</keyword>
<dbReference type="Gene3D" id="3.20.190.10">
    <property type="entry name" value="MutM-like, N-terminal"/>
    <property type="match status" value="1"/>
</dbReference>
<dbReference type="PROSITE" id="PS51068">
    <property type="entry name" value="FPG_CAT"/>
    <property type="match status" value="1"/>
</dbReference>
<dbReference type="InterPro" id="IPR010663">
    <property type="entry name" value="Znf_FPG/IleRS"/>
</dbReference>
<dbReference type="SUPFAM" id="SSF46946">
    <property type="entry name" value="S13-like H2TH domain"/>
    <property type="match status" value="1"/>
</dbReference>
<evidence type="ECO:0000256" key="9">
    <source>
        <dbReference type="ARBA" id="ARBA00023125"/>
    </source>
</evidence>
<keyword evidence="10 15" id="KW-0234">DNA repair</keyword>
<dbReference type="SMART" id="SM01232">
    <property type="entry name" value="H2TH"/>
    <property type="match status" value="1"/>
</dbReference>
<keyword evidence="11 15" id="KW-0456">Lyase</keyword>
<comment type="similarity">
    <text evidence="2 15">Belongs to the FPG family.</text>
</comment>
<dbReference type="GO" id="GO:0003684">
    <property type="term" value="F:damaged DNA binding"/>
    <property type="evidence" value="ECO:0007669"/>
    <property type="project" value="InterPro"/>
</dbReference>
<keyword evidence="6 15" id="KW-0863">Zinc-finger</keyword>
<dbReference type="Pfam" id="PF06831">
    <property type="entry name" value="H2TH"/>
    <property type="match status" value="1"/>
</dbReference>
<evidence type="ECO:0000256" key="15">
    <source>
        <dbReference type="HAMAP-Rule" id="MF_00103"/>
    </source>
</evidence>
<keyword evidence="5 15" id="KW-0227">DNA damage</keyword>
<dbReference type="InterPro" id="IPR012319">
    <property type="entry name" value="FPG_cat"/>
</dbReference>
<feature type="active site" description="Proton donor; for beta-elimination activity" evidence="15">
    <location>
        <position position="58"/>
    </location>
</feature>
<feature type="binding site" evidence="15">
    <location>
        <position position="166"/>
    </location>
    <ligand>
        <name>DNA</name>
        <dbReference type="ChEBI" id="CHEBI:16991"/>
    </ligand>
</feature>
<evidence type="ECO:0000256" key="10">
    <source>
        <dbReference type="ARBA" id="ARBA00023204"/>
    </source>
</evidence>
<dbReference type="PANTHER" id="PTHR22993">
    <property type="entry name" value="FORMAMIDOPYRIMIDINE-DNA GLYCOSYLASE"/>
    <property type="match status" value="1"/>
</dbReference>
<evidence type="ECO:0000256" key="1">
    <source>
        <dbReference type="ARBA" id="ARBA00001668"/>
    </source>
</evidence>
<evidence type="ECO:0000256" key="6">
    <source>
        <dbReference type="ARBA" id="ARBA00022771"/>
    </source>
</evidence>
<evidence type="ECO:0000256" key="2">
    <source>
        <dbReference type="ARBA" id="ARBA00009409"/>
    </source>
</evidence>
<dbReference type="EMBL" id="JAEKMH010000003">
    <property type="protein sequence ID" value="MBJ3785786.1"/>
    <property type="molecule type" value="Genomic_DNA"/>
</dbReference>
<keyword evidence="7 15" id="KW-0378">Hydrolase</keyword>
<dbReference type="PROSITE" id="PS51066">
    <property type="entry name" value="ZF_FPG_2"/>
    <property type="match status" value="1"/>
</dbReference>
<keyword evidence="8 15" id="KW-0862">Zinc</keyword>
<keyword evidence="19" id="KW-1185">Reference proteome</keyword>
<evidence type="ECO:0000256" key="12">
    <source>
        <dbReference type="ARBA" id="ARBA00023268"/>
    </source>
</evidence>
<dbReference type="InterPro" id="IPR035937">
    <property type="entry name" value="FPG_N"/>
</dbReference>
<dbReference type="SMART" id="SM00898">
    <property type="entry name" value="Fapy_DNA_glyco"/>
    <property type="match status" value="1"/>
</dbReference>
<dbReference type="NCBIfam" id="TIGR00577">
    <property type="entry name" value="fpg"/>
    <property type="match status" value="1"/>
</dbReference>
<name>A0A934IYW6_9HYPH</name>
<organism evidence="18 19">
    <name type="scientific">Devosia sediminis</name>
    <dbReference type="NCBI Taxonomy" id="2798801"/>
    <lineage>
        <taxon>Bacteria</taxon>
        <taxon>Pseudomonadati</taxon>
        <taxon>Pseudomonadota</taxon>
        <taxon>Alphaproteobacteria</taxon>
        <taxon>Hyphomicrobiales</taxon>
        <taxon>Devosiaceae</taxon>
        <taxon>Devosia</taxon>
    </lineage>
</organism>
<dbReference type="Pfam" id="PF01149">
    <property type="entry name" value="Fapy_DNA_glyco"/>
    <property type="match status" value="1"/>
</dbReference>
<feature type="domain" description="FPG-type" evidence="16">
    <location>
        <begin position="256"/>
        <end position="292"/>
    </location>
</feature>
<dbReference type="FunFam" id="1.10.8.50:FF:000003">
    <property type="entry name" value="Formamidopyrimidine-DNA glycosylase"/>
    <property type="match status" value="1"/>
</dbReference>
<dbReference type="CDD" id="cd20335">
    <property type="entry name" value="BRcat_RBR"/>
    <property type="match status" value="1"/>
</dbReference>
<evidence type="ECO:0000256" key="7">
    <source>
        <dbReference type="ARBA" id="ARBA00022801"/>
    </source>
</evidence>
<evidence type="ECO:0000256" key="5">
    <source>
        <dbReference type="ARBA" id="ARBA00022763"/>
    </source>
</evidence>
<feature type="active site" description="Proton donor" evidence="15">
    <location>
        <position position="3"/>
    </location>
</feature>
<keyword evidence="4 15" id="KW-0479">Metal-binding</keyword>
<comment type="caution">
    <text evidence="18">The sequence shown here is derived from an EMBL/GenBank/DDBJ whole genome shotgun (WGS) entry which is preliminary data.</text>
</comment>
<dbReference type="NCBIfam" id="NF002211">
    <property type="entry name" value="PRK01103.1"/>
    <property type="match status" value="1"/>
</dbReference>
<keyword evidence="13 15" id="KW-0326">Glycosidase</keyword>
<proteinExistence type="inferred from homology"/>
<dbReference type="Gene3D" id="1.10.8.50">
    <property type="match status" value="1"/>
</dbReference>
<dbReference type="AlphaFoldDB" id="A0A934IYW6"/>
<comment type="cofactor">
    <cofactor evidence="15">
        <name>Zn(2+)</name>
        <dbReference type="ChEBI" id="CHEBI:29105"/>
    </cofactor>
    <text evidence="15">Binds 1 zinc ion per subunit.</text>
</comment>
<dbReference type="RefSeq" id="WP_198877013.1">
    <property type="nucleotide sequence ID" value="NZ_JAEKMH010000003.1"/>
</dbReference>
<dbReference type="InterPro" id="IPR000214">
    <property type="entry name" value="Znf_DNA_glyclase/AP_lyase"/>
</dbReference>
<feature type="active site" description="Schiff-base intermediate with DNA" evidence="15">
    <location>
        <position position="2"/>
    </location>
</feature>
<dbReference type="Pfam" id="PF06827">
    <property type="entry name" value="zf-FPG_IleRS"/>
    <property type="match status" value="1"/>
</dbReference>
<feature type="binding site" evidence="15">
    <location>
        <position position="125"/>
    </location>
    <ligand>
        <name>DNA</name>
        <dbReference type="ChEBI" id="CHEBI:16991"/>
    </ligand>
</feature>
<comment type="function">
    <text evidence="15">Involved in base excision repair of DNA damaged by oxidation or by mutagenic agents. Acts as DNA glycosylase that recognizes and removes damaged bases. Has a preference for oxidized purines, such as 7,8-dihydro-8-oxoguanine (8-oxoG). Has AP (apurinic/apyrimidinic) lyase activity and introduces nicks in the DNA strand. Cleaves the DNA backbone by beta-delta elimination to generate a single-strand break at the site of the removed base with both 3'- and 5'-phosphates.</text>
</comment>
<comment type="catalytic activity">
    <reaction evidence="1 15">
        <text>Hydrolysis of DNA containing ring-opened 7-methylguanine residues, releasing 2,6-diamino-4-hydroxy-5-(N-methyl)formamidopyrimidine.</text>
        <dbReference type="EC" id="3.2.2.23"/>
    </reaction>
</comment>
<evidence type="ECO:0000313" key="18">
    <source>
        <dbReference type="EMBL" id="MBJ3785786.1"/>
    </source>
</evidence>
<evidence type="ECO:0000313" key="19">
    <source>
        <dbReference type="Proteomes" id="UP000602124"/>
    </source>
</evidence>
<dbReference type="GO" id="GO:0006284">
    <property type="term" value="P:base-excision repair"/>
    <property type="evidence" value="ECO:0007669"/>
    <property type="project" value="InterPro"/>
</dbReference>
<evidence type="ECO:0000256" key="13">
    <source>
        <dbReference type="ARBA" id="ARBA00023295"/>
    </source>
</evidence>
<evidence type="ECO:0000256" key="4">
    <source>
        <dbReference type="ARBA" id="ARBA00022723"/>
    </source>
</evidence>
<dbReference type="SUPFAM" id="SSF57716">
    <property type="entry name" value="Glucocorticoid receptor-like (DNA-binding domain)"/>
    <property type="match status" value="1"/>
</dbReference>
<reference evidence="18" key="1">
    <citation type="submission" date="2020-12" db="EMBL/GenBank/DDBJ databases">
        <title>Devosia sp. MSA67 isolated from Mo River.</title>
        <authorList>
            <person name="Ma F."/>
            <person name="Zi Z."/>
        </authorList>
    </citation>
    <scope>NUCLEOTIDE SEQUENCE</scope>
    <source>
        <strain evidence="18">MSA67</strain>
    </source>
</reference>
<evidence type="ECO:0000259" key="17">
    <source>
        <dbReference type="PROSITE" id="PS51068"/>
    </source>
</evidence>
<dbReference type="InterPro" id="IPR015886">
    <property type="entry name" value="H2TH_FPG"/>
</dbReference>
<dbReference type="SUPFAM" id="SSF81624">
    <property type="entry name" value="N-terminal domain of MutM-like DNA repair proteins"/>
    <property type="match status" value="1"/>
</dbReference>
<evidence type="ECO:0000256" key="3">
    <source>
        <dbReference type="ARBA" id="ARBA00011245"/>
    </source>
</evidence>
<dbReference type="InterPro" id="IPR020629">
    <property type="entry name" value="FPG_Glyclase"/>
</dbReference>
<dbReference type="HAMAP" id="MF_00103">
    <property type="entry name" value="Fapy_DNA_glycosyl"/>
    <property type="match status" value="1"/>
</dbReference>
<comment type="subunit">
    <text evidence="3 15">Monomer.</text>
</comment>
<feature type="domain" description="Formamidopyrimidine-DNA glycosylase catalytic" evidence="17">
    <location>
        <begin position="2"/>
        <end position="128"/>
    </location>
</feature>